<dbReference type="AlphaFoldDB" id="A0A2T0UW05"/>
<comment type="caution">
    <text evidence="4">The sequence shown here is derived from an EMBL/GenBank/DDBJ whole genome shotgun (WGS) entry which is preliminary data.</text>
</comment>
<feature type="compositionally biased region" description="Low complexity" evidence="2">
    <location>
        <begin position="35"/>
        <end position="45"/>
    </location>
</feature>
<keyword evidence="1" id="KW-0175">Coiled coil</keyword>
<evidence type="ECO:0000256" key="1">
    <source>
        <dbReference type="SAM" id="Coils"/>
    </source>
</evidence>
<feature type="compositionally biased region" description="Pro residues" evidence="2">
    <location>
        <begin position="46"/>
        <end position="81"/>
    </location>
</feature>
<gene>
    <name evidence="4" type="ORF">B0I28_101439</name>
</gene>
<keyword evidence="3" id="KW-0812">Transmembrane</keyword>
<evidence type="ECO:0000256" key="2">
    <source>
        <dbReference type="SAM" id="MobiDB-lite"/>
    </source>
</evidence>
<keyword evidence="5" id="KW-1185">Reference proteome</keyword>
<dbReference type="EMBL" id="PVTJ01000001">
    <property type="protein sequence ID" value="PRY62112.1"/>
    <property type="molecule type" value="Genomic_DNA"/>
</dbReference>
<sequence>MTLPIPAAEPPANEPAAEAPAPPPEAPYPAPAPEAPTQDAAAPAPAEQPAPAPAPSQLPPAMTPPPAAVPAQYAPPMPTGPIPVQSVPTGPMLVAPPPLPRKPSKAGTVVLVIALVVVALVAGAFAYVYTQASEESDARAAEIEELTAAQDELEAENGELVNDLAGLQLTADDFEACQTAFDAYNSFEFEGEIDPNAENFEDLFTDEYIEYQNQAAELYQDVIVKCSP</sequence>
<keyword evidence="3" id="KW-0472">Membrane</keyword>
<dbReference type="Proteomes" id="UP000238176">
    <property type="component" value="Unassembled WGS sequence"/>
</dbReference>
<evidence type="ECO:0000256" key="3">
    <source>
        <dbReference type="SAM" id="Phobius"/>
    </source>
</evidence>
<accession>A0A2T0UW05</accession>
<name>A0A2T0UW05_9ACTN</name>
<evidence type="ECO:0000313" key="4">
    <source>
        <dbReference type="EMBL" id="PRY62112.1"/>
    </source>
</evidence>
<reference evidence="4 5" key="1">
    <citation type="submission" date="2018-03" db="EMBL/GenBank/DDBJ databases">
        <title>Genomic Encyclopedia of Type Strains, Phase III (KMG-III): the genomes of soil and plant-associated and newly described type strains.</title>
        <authorList>
            <person name="Whitman W."/>
        </authorList>
    </citation>
    <scope>NUCLEOTIDE SEQUENCE [LARGE SCALE GENOMIC DNA]</scope>
    <source>
        <strain evidence="4 5">CGMCC 4.7067</strain>
    </source>
</reference>
<proteinExistence type="predicted"/>
<keyword evidence="3" id="KW-1133">Transmembrane helix</keyword>
<feature type="region of interest" description="Disordered" evidence="2">
    <location>
        <begin position="1"/>
        <end position="84"/>
    </location>
</feature>
<dbReference type="RefSeq" id="WP_181245606.1">
    <property type="nucleotide sequence ID" value="NZ_PVTJ01000001.1"/>
</dbReference>
<feature type="transmembrane region" description="Helical" evidence="3">
    <location>
        <begin position="109"/>
        <end position="129"/>
    </location>
</feature>
<evidence type="ECO:0000313" key="5">
    <source>
        <dbReference type="Proteomes" id="UP000238176"/>
    </source>
</evidence>
<feature type="coiled-coil region" evidence="1">
    <location>
        <begin position="136"/>
        <end position="170"/>
    </location>
</feature>
<organism evidence="4 5">
    <name type="scientific">Glycomyces artemisiae</name>
    <dbReference type="NCBI Taxonomy" id="1076443"/>
    <lineage>
        <taxon>Bacteria</taxon>
        <taxon>Bacillati</taxon>
        <taxon>Actinomycetota</taxon>
        <taxon>Actinomycetes</taxon>
        <taxon>Glycomycetales</taxon>
        <taxon>Glycomycetaceae</taxon>
        <taxon>Glycomyces</taxon>
    </lineage>
</organism>
<protein>
    <submittedName>
        <fullName evidence="4">Uncharacterized protein</fullName>
    </submittedName>
</protein>
<feature type="compositionally biased region" description="Pro residues" evidence="2">
    <location>
        <begin position="20"/>
        <end position="34"/>
    </location>
</feature>